<comment type="caution">
    <text evidence="2">The sequence shown here is derived from an EMBL/GenBank/DDBJ whole genome shotgun (WGS) entry which is preliminary data.</text>
</comment>
<keyword evidence="1" id="KW-0472">Membrane</keyword>
<proteinExistence type="predicted"/>
<keyword evidence="3" id="KW-1185">Reference proteome</keyword>
<dbReference type="EMBL" id="QNRR01000002">
    <property type="protein sequence ID" value="RBP46391.1"/>
    <property type="molecule type" value="Genomic_DNA"/>
</dbReference>
<accession>A0A366HRS9</accession>
<dbReference type="Proteomes" id="UP000253426">
    <property type="component" value="Unassembled WGS sequence"/>
</dbReference>
<sequence length="115" mass="11740">MATEEPCTSAGTLASAEDFRLGCRGNKTTNNNERKNVNKKLAQLVAARTRRALVVAGVMAVGVASASAGAYDTAINSAISSMSADATTLFAGLVPIAGIIAVGAFVVRRLQRGVS</sequence>
<feature type="transmembrane region" description="Helical" evidence="1">
    <location>
        <begin position="86"/>
        <end position="107"/>
    </location>
</feature>
<dbReference type="AlphaFoldDB" id="A0A366HRS9"/>
<reference evidence="2 3" key="1">
    <citation type="submission" date="2018-06" db="EMBL/GenBank/DDBJ databases">
        <title>Genomic Encyclopedia of Type Strains, Phase IV (KMG-IV): sequencing the most valuable type-strain genomes for metagenomic binning, comparative biology and taxonomic classification.</title>
        <authorList>
            <person name="Goeker M."/>
        </authorList>
    </citation>
    <scope>NUCLEOTIDE SEQUENCE [LARGE SCALE GENOMIC DNA]</scope>
    <source>
        <strain evidence="2 3">DSM 25532</strain>
    </source>
</reference>
<evidence type="ECO:0000313" key="2">
    <source>
        <dbReference type="EMBL" id="RBP46391.1"/>
    </source>
</evidence>
<protein>
    <submittedName>
        <fullName evidence="2">Uncharacterized protein</fullName>
    </submittedName>
</protein>
<keyword evidence="1" id="KW-0812">Transmembrane</keyword>
<keyword evidence="1" id="KW-1133">Transmembrane helix</keyword>
<evidence type="ECO:0000313" key="3">
    <source>
        <dbReference type="Proteomes" id="UP000253426"/>
    </source>
</evidence>
<evidence type="ECO:0000256" key="1">
    <source>
        <dbReference type="SAM" id="Phobius"/>
    </source>
</evidence>
<name>A0A366HRS9_9BACT</name>
<feature type="transmembrane region" description="Helical" evidence="1">
    <location>
        <begin position="52"/>
        <end position="71"/>
    </location>
</feature>
<gene>
    <name evidence="2" type="ORF">DES53_102782</name>
</gene>
<organism evidence="2 3">
    <name type="scientific">Roseimicrobium gellanilyticum</name>
    <dbReference type="NCBI Taxonomy" id="748857"/>
    <lineage>
        <taxon>Bacteria</taxon>
        <taxon>Pseudomonadati</taxon>
        <taxon>Verrucomicrobiota</taxon>
        <taxon>Verrucomicrobiia</taxon>
        <taxon>Verrucomicrobiales</taxon>
        <taxon>Verrucomicrobiaceae</taxon>
        <taxon>Roseimicrobium</taxon>
    </lineage>
</organism>